<name>A0AA39L1A7_MICHY</name>
<feature type="chain" id="PRO_5041342343" description="Peptidase M12B domain-containing protein" evidence="9">
    <location>
        <begin position="36"/>
        <end position="771"/>
    </location>
</feature>
<keyword evidence="3" id="KW-0378">Hydrolase</keyword>
<feature type="binding site" evidence="8">
    <location>
        <position position="378"/>
    </location>
    <ligand>
        <name>Zn(2+)</name>
        <dbReference type="ChEBI" id="CHEBI:29105"/>
        <note>catalytic</note>
    </ligand>
</feature>
<dbReference type="GO" id="GO:0006508">
    <property type="term" value="P:proteolysis"/>
    <property type="evidence" value="ECO:0007669"/>
    <property type="project" value="UniProtKB-KW"/>
</dbReference>
<keyword evidence="7" id="KW-0325">Glycoprotein</keyword>
<proteinExistence type="predicted"/>
<dbReference type="InterPro" id="IPR024079">
    <property type="entry name" value="MetalloPept_cat_dom_sf"/>
</dbReference>
<reference evidence="11" key="2">
    <citation type="submission" date="2023-03" db="EMBL/GenBank/DDBJ databases">
        <authorList>
            <person name="Inwood S.N."/>
            <person name="Skelly J.G."/>
            <person name="Guhlin J."/>
            <person name="Harrop T.W.R."/>
            <person name="Goldson S.G."/>
            <person name="Dearden P.K."/>
        </authorList>
    </citation>
    <scope>NUCLEOTIDE SEQUENCE</scope>
    <source>
        <strain evidence="11">Lincoln</strain>
        <tissue evidence="11">Whole body</tissue>
    </source>
</reference>
<dbReference type="AlphaFoldDB" id="A0AA39L1A7"/>
<evidence type="ECO:0000256" key="6">
    <source>
        <dbReference type="ARBA" id="ARBA00023157"/>
    </source>
</evidence>
<keyword evidence="4 8" id="KW-0862">Zinc</keyword>
<dbReference type="Pfam" id="PF13688">
    <property type="entry name" value="Reprolysin_5"/>
    <property type="match status" value="1"/>
</dbReference>
<dbReference type="Gene3D" id="3.40.390.10">
    <property type="entry name" value="Collagenase (Catalytic Domain)"/>
    <property type="match status" value="1"/>
</dbReference>
<evidence type="ECO:0000256" key="7">
    <source>
        <dbReference type="ARBA" id="ARBA00023180"/>
    </source>
</evidence>
<evidence type="ECO:0000259" key="10">
    <source>
        <dbReference type="PROSITE" id="PS50215"/>
    </source>
</evidence>
<sequence length="771" mass="87937">MHVHKISMRISNFFVMTTSLSLLLLLILLVNLEHATSTTHDVDVIYLHFQNSTNNTEIPIAFTAFGQAIQLQLQRNDHLLAPFFQVWRHDGSEIIKEIPELSKPRSCHYLHQDVLSTAAVSLCDEGVHGLILFDNVTLEITPMDKNDWVLFENVQSEEKIPHIVKRSYIESILSSYSKPMKWHLNYLNDKNNDLFDMRSRRKSTEELTVELAVFFDEPGYQLFLPFFDKDEKKMRDMLLAYINAIQALFYHPSLGTRINIVLVRLDMMKKQPKTLPHYNGERMKLLNSFCNYTTANNPPDDDHPNHWDVGLYVSGLDFYAVENGKKNGVTMGLATVSGACTHQYACVIAELGVTDRMGKPYPSAGFTSVYIAAHEIGHNLGMHHDSTGNSCSRDGYIMSPSRGTQGETLWSSCSRQVAIDLPTKKPCLLDKTLPISDKHLDHLRFLTLPGREWTAKRQCELLLRDKDASFVTLENACQSLKCQSPHRSGYYFSGPALDGTVCQKGKECRGGECLPALYFLKPKPPLSVNNNNTNSGWSKWREESCKSGCIKKSKGAQARRRSCSNNNYLQINELKGGNCQGFMYDVKLCEDGKLCKKRITVEEFGTIKCREFSKHLPELDKNGMGLQAPHEIERPWMACAIFCRRTDIASYYTPRIELNDLGLDPYYPDGTWCHNEHNEDYFCLQHHCLPNSFRFAKDGLFKRNNNTDMKLGPQNAHRDGYKIPDAIIRYLSLGIDGLPLSRNFPDDIVTPPINDDEWEDIDYVELPQDVF</sequence>
<feature type="binding site" evidence="8">
    <location>
        <position position="374"/>
    </location>
    <ligand>
        <name>Zn(2+)</name>
        <dbReference type="ChEBI" id="CHEBI:29105"/>
        <note>catalytic</note>
    </ligand>
</feature>
<keyword evidence="1" id="KW-0645">Protease</keyword>
<protein>
    <recommendedName>
        <fullName evidence="10">Peptidase M12B domain-containing protein</fullName>
    </recommendedName>
</protein>
<evidence type="ECO:0000313" key="12">
    <source>
        <dbReference type="Proteomes" id="UP001168972"/>
    </source>
</evidence>
<reference evidence="11" key="1">
    <citation type="journal article" date="2023" name="bioRxiv">
        <title>Scaffold-level genome assemblies of two parasitoid biocontrol wasps reveal the parthenogenesis mechanism and an associated novel virus.</title>
        <authorList>
            <person name="Inwood S."/>
            <person name="Skelly J."/>
            <person name="Guhlin J."/>
            <person name="Harrop T."/>
            <person name="Goldson S."/>
            <person name="Dearden P."/>
        </authorList>
    </citation>
    <scope>NUCLEOTIDE SEQUENCE</scope>
    <source>
        <strain evidence="11">Lincoln</strain>
        <tissue evidence="11">Whole body</tissue>
    </source>
</reference>
<dbReference type="PANTHER" id="PTHR11905:SF247">
    <property type="entry name" value="PEPTIDASE M12B DOMAIN-CONTAINING PROTEIN"/>
    <property type="match status" value="1"/>
</dbReference>
<evidence type="ECO:0000256" key="9">
    <source>
        <dbReference type="SAM" id="SignalP"/>
    </source>
</evidence>
<comment type="caution">
    <text evidence="8">Lacks conserved residue(s) required for the propagation of feature annotation.</text>
</comment>
<dbReference type="Pfam" id="PF17771">
    <property type="entry name" value="ADAMTS_CR_2"/>
    <property type="match status" value="1"/>
</dbReference>
<feature type="signal peptide" evidence="9">
    <location>
        <begin position="1"/>
        <end position="35"/>
    </location>
</feature>
<feature type="binding site" evidence="8">
    <location>
        <position position="384"/>
    </location>
    <ligand>
        <name>Zn(2+)</name>
        <dbReference type="ChEBI" id="CHEBI:29105"/>
        <note>catalytic</note>
    </ligand>
</feature>
<evidence type="ECO:0000256" key="2">
    <source>
        <dbReference type="ARBA" id="ARBA00022723"/>
    </source>
</evidence>
<feature type="domain" description="Peptidase M12B" evidence="10">
    <location>
        <begin position="207"/>
        <end position="414"/>
    </location>
</feature>
<dbReference type="GO" id="GO:0004222">
    <property type="term" value="F:metalloendopeptidase activity"/>
    <property type="evidence" value="ECO:0007669"/>
    <property type="project" value="InterPro"/>
</dbReference>
<gene>
    <name evidence="11" type="ORF">PV327_003541</name>
</gene>
<dbReference type="PROSITE" id="PS50215">
    <property type="entry name" value="ADAM_MEPRO"/>
    <property type="match status" value="1"/>
</dbReference>
<accession>A0AA39L1A7</accession>
<keyword evidence="6" id="KW-1015">Disulfide bond</keyword>
<dbReference type="InterPro" id="IPR041645">
    <property type="entry name" value="ADAMTS_CR_2"/>
</dbReference>
<keyword evidence="9" id="KW-0732">Signal</keyword>
<evidence type="ECO:0000256" key="1">
    <source>
        <dbReference type="ARBA" id="ARBA00022670"/>
    </source>
</evidence>
<dbReference type="Gene3D" id="3.40.1620.60">
    <property type="match status" value="1"/>
</dbReference>
<dbReference type="SUPFAM" id="SSF55486">
    <property type="entry name" value="Metalloproteases ('zincins'), catalytic domain"/>
    <property type="match status" value="1"/>
</dbReference>
<evidence type="ECO:0000256" key="4">
    <source>
        <dbReference type="ARBA" id="ARBA00022833"/>
    </source>
</evidence>
<dbReference type="Proteomes" id="UP001168972">
    <property type="component" value="Unassembled WGS sequence"/>
</dbReference>
<comment type="caution">
    <text evidence="11">The sequence shown here is derived from an EMBL/GenBank/DDBJ whole genome shotgun (WGS) entry which is preliminary data.</text>
</comment>
<dbReference type="InterPro" id="IPR001590">
    <property type="entry name" value="Peptidase_M12B"/>
</dbReference>
<dbReference type="EMBL" id="JAQQBR010000002">
    <property type="protein sequence ID" value="KAK0181241.1"/>
    <property type="molecule type" value="Genomic_DNA"/>
</dbReference>
<dbReference type="PANTHER" id="PTHR11905">
    <property type="entry name" value="ADAM A DISINTEGRIN AND METALLOPROTEASE DOMAIN"/>
    <property type="match status" value="1"/>
</dbReference>
<organism evidence="11 12">
    <name type="scientific">Microctonus hyperodae</name>
    <name type="common">Parasitoid wasp</name>
    <dbReference type="NCBI Taxonomy" id="165561"/>
    <lineage>
        <taxon>Eukaryota</taxon>
        <taxon>Metazoa</taxon>
        <taxon>Ecdysozoa</taxon>
        <taxon>Arthropoda</taxon>
        <taxon>Hexapoda</taxon>
        <taxon>Insecta</taxon>
        <taxon>Pterygota</taxon>
        <taxon>Neoptera</taxon>
        <taxon>Endopterygota</taxon>
        <taxon>Hymenoptera</taxon>
        <taxon>Apocrita</taxon>
        <taxon>Ichneumonoidea</taxon>
        <taxon>Braconidae</taxon>
        <taxon>Euphorinae</taxon>
        <taxon>Microctonus</taxon>
    </lineage>
</organism>
<evidence type="ECO:0000256" key="5">
    <source>
        <dbReference type="ARBA" id="ARBA00023049"/>
    </source>
</evidence>
<keyword evidence="12" id="KW-1185">Reference proteome</keyword>
<dbReference type="GO" id="GO:0046872">
    <property type="term" value="F:metal ion binding"/>
    <property type="evidence" value="ECO:0007669"/>
    <property type="project" value="UniProtKB-KW"/>
</dbReference>
<feature type="active site" evidence="8">
    <location>
        <position position="375"/>
    </location>
</feature>
<evidence type="ECO:0000313" key="11">
    <source>
        <dbReference type="EMBL" id="KAK0181241.1"/>
    </source>
</evidence>
<keyword evidence="5" id="KW-0482">Metalloprotease</keyword>
<evidence type="ECO:0000256" key="3">
    <source>
        <dbReference type="ARBA" id="ARBA00022801"/>
    </source>
</evidence>
<evidence type="ECO:0000256" key="8">
    <source>
        <dbReference type="PROSITE-ProRule" id="PRU00276"/>
    </source>
</evidence>
<keyword evidence="2 8" id="KW-0479">Metal-binding</keyword>